<organism evidence="1 2">
    <name type="scientific">Actinomadura madurae</name>
    <dbReference type="NCBI Taxonomy" id="1993"/>
    <lineage>
        <taxon>Bacteria</taxon>
        <taxon>Bacillati</taxon>
        <taxon>Actinomycetota</taxon>
        <taxon>Actinomycetes</taxon>
        <taxon>Streptosporangiales</taxon>
        <taxon>Thermomonosporaceae</taxon>
        <taxon>Actinomadura</taxon>
    </lineage>
</organism>
<accession>A0A1I5XER6</accession>
<keyword evidence="2" id="KW-1185">Reference proteome</keyword>
<reference evidence="1 2" key="1">
    <citation type="submission" date="2016-10" db="EMBL/GenBank/DDBJ databases">
        <authorList>
            <person name="de Groot N.N."/>
        </authorList>
    </citation>
    <scope>NUCLEOTIDE SEQUENCE [LARGE SCALE GENOMIC DNA]</scope>
    <source>
        <strain evidence="1 2">DSM 43067</strain>
    </source>
</reference>
<protein>
    <recommendedName>
        <fullName evidence="3">LysR substrate binding domain-containing protein</fullName>
    </recommendedName>
</protein>
<dbReference type="Proteomes" id="UP000183413">
    <property type="component" value="Unassembled WGS sequence"/>
</dbReference>
<gene>
    <name evidence="1" type="ORF">SAMN04489713_126105</name>
</gene>
<evidence type="ECO:0000313" key="1">
    <source>
        <dbReference type="EMBL" id="SFQ30458.1"/>
    </source>
</evidence>
<evidence type="ECO:0000313" key="2">
    <source>
        <dbReference type="Proteomes" id="UP000183413"/>
    </source>
</evidence>
<dbReference type="AlphaFoldDB" id="A0A1I5XER6"/>
<dbReference type="InParanoid" id="A0A1I5XER6"/>
<evidence type="ECO:0008006" key="3">
    <source>
        <dbReference type="Google" id="ProtNLM"/>
    </source>
</evidence>
<sequence length="67" mass="6886">MHLIALGRTVTVLPQSLTTPLRDDLTTIPVTDVPPSVLVLDWPAHGTSSSVAALARAAAKAATAPQC</sequence>
<dbReference type="RefSeq" id="WP_143118830.1">
    <property type="nucleotide sequence ID" value="NZ_FOVH01000026.1"/>
</dbReference>
<proteinExistence type="predicted"/>
<name>A0A1I5XER6_9ACTN</name>
<dbReference type="EMBL" id="FOVH01000026">
    <property type="protein sequence ID" value="SFQ30458.1"/>
    <property type="molecule type" value="Genomic_DNA"/>
</dbReference>